<dbReference type="EMBL" id="LXEY01000015">
    <property type="protein sequence ID" value="OAV61792.1"/>
    <property type="molecule type" value="Genomic_DNA"/>
</dbReference>
<dbReference type="InterPro" id="IPR011522">
    <property type="entry name" value="Thiamin/HMP-bd_put_YkoF"/>
</dbReference>
<reference evidence="2 3" key="1">
    <citation type="submission" date="2016-04" db="EMBL/GenBank/DDBJ databases">
        <title>First whole genome shotgun sequence of the bacterium Enteractinococcus sp. strain UASWS1574.</title>
        <authorList>
            <person name="Crovadore J."/>
            <person name="Chablais R."/>
            <person name="Lefort F."/>
        </authorList>
    </citation>
    <scope>NUCLEOTIDE SEQUENCE [LARGE SCALE GENOMIC DNA]</scope>
    <source>
        <strain evidence="2 3">UASWS1574</strain>
    </source>
</reference>
<dbReference type="Pfam" id="PF07615">
    <property type="entry name" value="Ykof"/>
    <property type="match status" value="1"/>
</dbReference>
<evidence type="ECO:0000313" key="3">
    <source>
        <dbReference type="Proteomes" id="UP000078292"/>
    </source>
</evidence>
<proteinExistence type="predicted"/>
<dbReference type="InterPro" id="IPR029756">
    <property type="entry name" value="MTH1187/YkoF-like"/>
</dbReference>
<name>A0A1B7M0M6_9MICC</name>
<sequence>MSGPTLSPQTLGAELTPEQIGIGMRISVHPHADDFERIILDAIEHTNEVLTPYGLTEGLDIKTGEVSTYVGVKTGDAAQKLAAYAATLIHSASVASERRHLTSHILLSRGCPGGAACELIPGELPAEKRVFLDKSGIPAAASWSLYPLTDGNVPHMDPIMEAIQEVKDSGLEVSEDHFATTVRGDLSCVLAVIFNAWAKVGEHVPHVVSHVSLSLDSPSARNTGDAA</sequence>
<dbReference type="SUPFAM" id="SSF89957">
    <property type="entry name" value="MTH1187/YkoF-like"/>
    <property type="match status" value="1"/>
</dbReference>
<dbReference type="Proteomes" id="UP000078292">
    <property type="component" value="Unassembled WGS sequence"/>
</dbReference>
<protein>
    <recommendedName>
        <fullName evidence="1">Thiamin/hydroxymethyl pyrimidine-binding YkoF putative domain-containing protein</fullName>
    </recommendedName>
</protein>
<dbReference type="OrthoDB" id="3194721at2"/>
<feature type="domain" description="Thiamin/hydroxymethyl pyrimidine-binding YkoF putative" evidence="1">
    <location>
        <begin position="140"/>
        <end position="219"/>
    </location>
</feature>
<accession>A0A1B7M0M6</accession>
<comment type="caution">
    <text evidence="2">The sequence shown here is derived from an EMBL/GenBank/DDBJ whole genome shotgun (WGS) entry which is preliminary data.</text>
</comment>
<evidence type="ECO:0000259" key="1">
    <source>
        <dbReference type="Pfam" id="PF07615"/>
    </source>
</evidence>
<gene>
    <name evidence="2" type="ORF">A6F49_07815</name>
</gene>
<keyword evidence="3" id="KW-1185">Reference proteome</keyword>
<dbReference type="Gene3D" id="3.30.70.930">
    <property type="match status" value="2"/>
</dbReference>
<evidence type="ECO:0000313" key="2">
    <source>
        <dbReference type="EMBL" id="OAV61792.1"/>
    </source>
</evidence>
<dbReference type="RefSeq" id="WP_052504766.1">
    <property type="nucleotide sequence ID" value="NZ_LXEY01000015.1"/>
</dbReference>
<dbReference type="AlphaFoldDB" id="A0A1B7M0M6"/>
<organism evidence="2 3">
    <name type="scientific">Enteractinococcus helveticum</name>
    <dbReference type="NCBI Taxonomy" id="1837282"/>
    <lineage>
        <taxon>Bacteria</taxon>
        <taxon>Bacillati</taxon>
        <taxon>Actinomycetota</taxon>
        <taxon>Actinomycetes</taxon>
        <taxon>Micrococcales</taxon>
        <taxon>Micrococcaceae</taxon>
    </lineage>
</organism>
<dbReference type="STRING" id="1837282.A6F49_07815"/>